<gene>
    <name evidence="1" type="ORF">O6H91_02G081000</name>
</gene>
<keyword evidence="2" id="KW-1185">Reference proteome</keyword>
<sequence length="322" mass="36021">MALYAAGHPSTAMPINKGHSTQSRDGVLALGTRIGKERWMRAPLGIALDMNKSFRLQKSSVRLSYFGQFDGLAGMERGRVDVSSRGVAALRVRAGAEPVVTEKTPPKRKMPGENKGFVEEMRFVAMRLHTKDQAKEGQQDNSLNPVAKWEPTVGGYLKFLVNSKLIFDTLEEIVDKATHPSYALFKNTGLERSAALATDLEWFESQGHKIPNPGPEGTSYAELLRNLSETNPPAFICHFYNVYFAHSAGGRFIGKQVAQMILDGKELNFYKWDGELPELLATVKEKLNSIAENWTREEKDHCLEETRKSFKFSGDILRLIVT</sequence>
<dbReference type="EMBL" id="CM055093">
    <property type="protein sequence ID" value="KAJ7565918.1"/>
    <property type="molecule type" value="Genomic_DNA"/>
</dbReference>
<accession>A0ACC2EH93</accession>
<organism evidence="1 2">
    <name type="scientific">Diphasiastrum complanatum</name>
    <name type="common">Issler's clubmoss</name>
    <name type="synonym">Lycopodium complanatum</name>
    <dbReference type="NCBI Taxonomy" id="34168"/>
    <lineage>
        <taxon>Eukaryota</taxon>
        <taxon>Viridiplantae</taxon>
        <taxon>Streptophyta</taxon>
        <taxon>Embryophyta</taxon>
        <taxon>Tracheophyta</taxon>
        <taxon>Lycopodiopsida</taxon>
        <taxon>Lycopodiales</taxon>
        <taxon>Lycopodiaceae</taxon>
        <taxon>Lycopodioideae</taxon>
        <taxon>Diphasiastrum</taxon>
    </lineage>
</organism>
<evidence type="ECO:0000313" key="2">
    <source>
        <dbReference type="Proteomes" id="UP001162992"/>
    </source>
</evidence>
<proteinExistence type="predicted"/>
<dbReference type="Proteomes" id="UP001162992">
    <property type="component" value="Chromosome 2"/>
</dbReference>
<evidence type="ECO:0000313" key="1">
    <source>
        <dbReference type="EMBL" id="KAJ7565918.1"/>
    </source>
</evidence>
<comment type="caution">
    <text evidence="1">The sequence shown here is derived from an EMBL/GenBank/DDBJ whole genome shotgun (WGS) entry which is preliminary data.</text>
</comment>
<name>A0ACC2EH93_DIPCM</name>
<reference evidence="2" key="1">
    <citation type="journal article" date="2024" name="Proc. Natl. Acad. Sci. U.S.A.">
        <title>Extraordinary preservation of gene collinearity over three hundred million years revealed in homosporous lycophytes.</title>
        <authorList>
            <person name="Li C."/>
            <person name="Wickell D."/>
            <person name="Kuo L.Y."/>
            <person name="Chen X."/>
            <person name="Nie B."/>
            <person name="Liao X."/>
            <person name="Peng D."/>
            <person name="Ji J."/>
            <person name="Jenkins J."/>
            <person name="Williams M."/>
            <person name="Shu S."/>
            <person name="Plott C."/>
            <person name="Barry K."/>
            <person name="Rajasekar S."/>
            <person name="Grimwood J."/>
            <person name="Han X."/>
            <person name="Sun S."/>
            <person name="Hou Z."/>
            <person name="He W."/>
            <person name="Dai G."/>
            <person name="Sun C."/>
            <person name="Schmutz J."/>
            <person name="Leebens-Mack J.H."/>
            <person name="Li F.W."/>
            <person name="Wang L."/>
        </authorList>
    </citation>
    <scope>NUCLEOTIDE SEQUENCE [LARGE SCALE GENOMIC DNA]</scope>
    <source>
        <strain evidence="2">cv. PW_Plant_1</strain>
    </source>
</reference>
<protein>
    <submittedName>
        <fullName evidence="1">Uncharacterized protein</fullName>
    </submittedName>
</protein>